<feature type="compositionally biased region" description="Polar residues" evidence="9">
    <location>
        <begin position="180"/>
        <end position="193"/>
    </location>
</feature>
<evidence type="ECO:0000256" key="7">
    <source>
        <dbReference type="ARBA" id="ARBA00023125"/>
    </source>
</evidence>
<dbReference type="InterPro" id="IPR014001">
    <property type="entry name" value="Helicase_ATP-bd"/>
</dbReference>
<dbReference type="PROSITE" id="PS51192">
    <property type="entry name" value="HELICASE_ATP_BIND_1"/>
    <property type="match status" value="1"/>
</dbReference>
<dbReference type="InterPro" id="IPR049730">
    <property type="entry name" value="SNF2/RAD54-like_C"/>
</dbReference>
<feature type="domain" description="Helicase C-terminal" evidence="11">
    <location>
        <begin position="1055"/>
        <end position="1244"/>
    </location>
</feature>
<evidence type="ECO:0000259" key="10">
    <source>
        <dbReference type="PROSITE" id="PS51192"/>
    </source>
</evidence>
<keyword evidence="3" id="KW-0547">Nucleotide-binding</keyword>
<feature type="compositionally biased region" description="Low complexity" evidence="9">
    <location>
        <begin position="504"/>
        <end position="513"/>
    </location>
</feature>
<feature type="region of interest" description="Disordered" evidence="9">
    <location>
        <begin position="292"/>
        <end position="530"/>
    </location>
</feature>
<dbReference type="EMBL" id="NJHN03000037">
    <property type="protein sequence ID" value="KAH9421726.1"/>
    <property type="molecule type" value="Genomic_DNA"/>
</dbReference>
<comment type="subcellular location">
    <subcellularLocation>
        <location evidence="1">Nucleus</location>
    </subcellularLocation>
</comment>
<comment type="similarity">
    <text evidence="2">Belongs to the SNF2/RAD54 helicase family.</text>
</comment>
<evidence type="ECO:0008006" key="14">
    <source>
        <dbReference type="Google" id="ProtNLM"/>
    </source>
</evidence>
<feature type="compositionally biased region" description="Basic and acidic residues" evidence="9">
    <location>
        <begin position="316"/>
        <end position="325"/>
    </location>
</feature>
<evidence type="ECO:0000256" key="6">
    <source>
        <dbReference type="ARBA" id="ARBA00022840"/>
    </source>
</evidence>
<keyword evidence="5" id="KW-0347">Helicase</keyword>
<feature type="compositionally biased region" description="Basic residues" evidence="9">
    <location>
        <begin position="492"/>
        <end position="501"/>
    </location>
</feature>
<dbReference type="SMART" id="SM00487">
    <property type="entry name" value="DEXDc"/>
    <property type="match status" value="1"/>
</dbReference>
<organism evidence="12 13">
    <name type="scientific">Dermatophagoides pteronyssinus</name>
    <name type="common">European house dust mite</name>
    <dbReference type="NCBI Taxonomy" id="6956"/>
    <lineage>
        <taxon>Eukaryota</taxon>
        <taxon>Metazoa</taxon>
        <taxon>Ecdysozoa</taxon>
        <taxon>Arthropoda</taxon>
        <taxon>Chelicerata</taxon>
        <taxon>Arachnida</taxon>
        <taxon>Acari</taxon>
        <taxon>Acariformes</taxon>
        <taxon>Sarcoptiformes</taxon>
        <taxon>Astigmata</taxon>
        <taxon>Psoroptidia</taxon>
        <taxon>Analgoidea</taxon>
        <taxon>Pyroglyphidae</taxon>
        <taxon>Dermatophagoidinae</taxon>
        <taxon>Dermatophagoides</taxon>
    </lineage>
</organism>
<evidence type="ECO:0000259" key="11">
    <source>
        <dbReference type="PROSITE" id="PS51194"/>
    </source>
</evidence>
<keyword evidence="8" id="KW-0539">Nucleus</keyword>
<feature type="compositionally biased region" description="Acidic residues" evidence="9">
    <location>
        <begin position="401"/>
        <end position="428"/>
    </location>
</feature>
<dbReference type="SMART" id="SM00490">
    <property type="entry name" value="HELICc"/>
    <property type="match status" value="1"/>
</dbReference>
<evidence type="ECO:0000256" key="1">
    <source>
        <dbReference type="ARBA" id="ARBA00004123"/>
    </source>
</evidence>
<dbReference type="SUPFAM" id="SSF52540">
    <property type="entry name" value="P-loop containing nucleoside triphosphate hydrolases"/>
    <property type="match status" value="2"/>
</dbReference>
<proteinExistence type="inferred from homology"/>
<evidence type="ECO:0000256" key="8">
    <source>
        <dbReference type="ARBA" id="ARBA00023242"/>
    </source>
</evidence>
<name>A0ABQ8JGI9_DERPT</name>
<dbReference type="InterPro" id="IPR038718">
    <property type="entry name" value="SNF2-like_sf"/>
</dbReference>
<dbReference type="PANTHER" id="PTHR45797:SF3">
    <property type="entry name" value="TRANSCRIPTIONAL REGULATOR ATRX HOMOLOG"/>
    <property type="match status" value="1"/>
</dbReference>
<dbReference type="CDD" id="cd18793">
    <property type="entry name" value="SF2_C_SNF"/>
    <property type="match status" value="1"/>
</dbReference>
<evidence type="ECO:0000256" key="5">
    <source>
        <dbReference type="ARBA" id="ARBA00022806"/>
    </source>
</evidence>
<dbReference type="Proteomes" id="UP000887458">
    <property type="component" value="Unassembled WGS sequence"/>
</dbReference>
<dbReference type="Pfam" id="PF00176">
    <property type="entry name" value="SNF2-rel_dom"/>
    <property type="match status" value="1"/>
</dbReference>
<dbReference type="Pfam" id="PF00271">
    <property type="entry name" value="Helicase_C"/>
    <property type="match status" value="1"/>
</dbReference>
<dbReference type="Gene3D" id="1.20.120.850">
    <property type="entry name" value="SWI2/SNF2 ATPases, N-terminal domain"/>
    <property type="match status" value="1"/>
</dbReference>
<feature type="region of interest" description="Disordered" evidence="9">
    <location>
        <begin position="157"/>
        <end position="207"/>
    </location>
</feature>
<dbReference type="PROSITE" id="PS51194">
    <property type="entry name" value="HELICASE_CTER"/>
    <property type="match status" value="1"/>
</dbReference>
<comment type="caution">
    <text evidence="12">The sequence shown here is derived from an EMBL/GenBank/DDBJ whole genome shotgun (WGS) entry which is preliminary data.</text>
</comment>
<accession>A0ABQ8JGI9</accession>
<evidence type="ECO:0000256" key="4">
    <source>
        <dbReference type="ARBA" id="ARBA00022801"/>
    </source>
</evidence>
<dbReference type="Gene3D" id="3.40.50.300">
    <property type="entry name" value="P-loop containing nucleotide triphosphate hydrolases"/>
    <property type="match status" value="2"/>
</dbReference>
<dbReference type="InterPro" id="IPR044574">
    <property type="entry name" value="ARIP4-like"/>
</dbReference>
<reference evidence="12 13" key="1">
    <citation type="journal article" date="2018" name="J. Allergy Clin. Immunol.">
        <title>High-quality assembly of Dermatophagoides pteronyssinus genome and transcriptome reveals a wide range of novel allergens.</title>
        <authorList>
            <person name="Liu X.Y."/>
            <person name="Yang K.Y."/>
            <person name="Wang M.Q."/>
            <person name="Kwok J.S."/>
            <person name="Zeng X."/>
            <person name="Yang Z."/>
            <person name="Xiao X.J."/>
            <person name="Lau C.P."/>
            <person name="Li Y."/>
            <person name="Huang Z.M."/>
            <person name="Ba J.G."/>
            <person name="Yim A.K."/>
            <person name="Ouyang C.Y."/>
            <person name="Ngai S.M."/>
            <person name="Chan T.F."/>
            <person name="Leung E.L."/>
            <person name="Liu L."/>
            <person name="Liu Z.G."/>
            <person name="Tsui S.K."/>
        </authorList>
    </citation>
    <scope>NUCLEOTIDE SEQUENCE [LARGE SCALE GENOMIC DNA]</scope>
    <source>
        <strain evidence="12">Derp</strain>
    </source>
</reference>
<evidence type="ECO:0000256" key="9">
    <source>
        <dbReference type="SAM" id="MobiDB-lite"/>
    </source>
</evidence>
<evidence type="ECO:0000256" key="2">
    <source>
        <dbReference type="ARBA" id="ARBA00007025"/>
    </source>
</evidence>
<gene>
    <name evidence="12" type="ORF">DERP_002013</name>
</gene>
<dbReference type="InterPro" id="IPR000330">
    <property type="entry name" value="SNF2_N"/>
</dbReference>
<feature type="compositionally biased region" description="Polar residues" evidence="9">
    <location>
        <begin position="379"/>
        <end position="390"/>
    </location>
</feature>
<feature type="compositionally biased region" description="Polar residues" evidence="9">
    <location>
        <begin position="472"/>
        <end position="488"/>
    </location>
</feature>
<feature type="domain" description="Helicase ATP-binding" evidence="10">
    <location>
        <begin position="629"/>
        <end position="818"/>
    </location>
</feature>
<evidence type="ECO:0000313" key="13">
    <source>
        <dbReference type="Proteomes" id="UP000887458"/>
    </source>
</evidence>
<dbReference type="PANTHER" id="PTHR45797">
    <property type="entry name" value="RAD54-LIKE"/>
    <property type="match status" value="1"/>
</dbReference>
<evidence type="ECO:0000256" key="3">
    <source>
        <dbReference type="ARBA" id="ARBA00022741"/>
    </source>
</evidence>
<feature type="region of interest" description="Disordered" evidence="9">
    <location>
        <begin position="115"/>
        <end position="144"/>
    </location>
</feature>
<feature type="region of interest" description="Disordered" evidence="9">
    <location>
        <begin position="1528"/>
        <end position="1549"/>
    </location>
</feature>
<keyword evidence="13" id="KW-1185">Reference proteome</keyword>
<dbReference type="Gene3D" id="3.40.50.10810">
    <property type="entry name" value="Tandem AAA-ATPase domain"/>
    <property type="match status" value="1"/>
</dbReference>
<sequence>MPNDNDEDFEDFVDNVRHSTENQEKQQSVDDYIDLNVLKDIFDESIDDLKRLSCLNSNQKYNGKEVEELLNFLKTPFLLRISMNLKDLFPSKNNIDTVKPSFASTSATVCIDNSDKKQQKSWDPGEPCCSSSIDKQNPNISDGDPIEFDVDEILDQHSPNDIDDGFLTENDSECDKDSGPNFTQISSPENSTEILPKKSPDLNSTHIPNLDKLLSKNESVENDETDHSNDEVVGESKSEIIHSTKIFDDENEADDDNNELYRNCDLNQNEISRIFDAEGKIPEQLTTEIEEVENLFHDDLNEKKGDLNEEEDNNKDDEQSIEKSEANMTVFLSVESKEDESNEKSENKTKKLTEIDKLMKKYNSFDSSGSNNDDDEEFQSNNLLKKQTNGKAKPFEKDVVNDDELDDDLMTDEEFPPPLSDDDIDEEILTIKRKKRTMISTDDEENVSTEGEPNGKFTKQSSDPLENDNDKTNQIASSKNDSRSLISTETKKKIRKRRKRIVINDDSSISNDSSDNDDNPDKDSTRKKIRKVLKDENLRDETKNAEKAELDRRKRIEEKQKLYNSINEKIIDPIGQKNEECKRLILDFDKQTKEVLVEVDKHFVEILKPHQIEGIMFMFNSTIESVERLKKHGHESGCILAHSMGLGKTLQVIAFLHTIMKNVYTRDIIKHVLIIVPLNVARNWRMEFDKWLEFDNCIATYETTSTKNLYERIKILQRWRKNGGVLIMTINLFSQMITGKRFSRREKANDVPVIRECLLNPGPDIVIVDEGHLLKNDKTIFNCTISQIRTLRRIILTGTPLQNNLSEYFIMVDFVKPNLLGTKREFKNRFENPISNGQHVDSTDADVHYMKRRVHVLHQKLKDAINRHDYSVLVPYLKPKYEFVLTIKLTTIQIELYKNYLDNFASATSGKNLLNDFTVLRYIWNHPATLVDQCRQKMEKEGDSLKNFIVSDDEDDDLVANIKIESNGVEDNNDKNYDNESDIECVFDNLEELHKEKRLLRSKGQAPDIPTNHENLNGLIDDGASAQRLMWWKNVLKDYDNDDIYRIELSSKFILLFSIMEECEKVGDKLLVFSQSLHNLDLIEKILYEKNLETNKKFGENIGYNELAEKTDGVSNRWIRDIDYFRIDGKVSCDSRTNIINNFNDIDDHRSRLMLISTKAGSLGINLIGANRCIIFDVSWNPTHDLQAIYRIFRYGQEKPVYIYRFISYGTMEQKIYDRQIMKQSMALRVIDEHQITRYFKQSELCELYTFIPEPPESAYRVPPVEVGKSDLLICDLYRKHKDLIVSFHQHDSLLENRPEENLTEEERRAAWDEFESEIVPKNIIPTNELNPLMMNGLSQQNIQMTSLLQHRFNQSMLTGAIIPTNDFYSRLNEETLRYYNNQYAQSQLPLQRQEYIAPSSNNHQFLLKPIPDQTLKQYFDQVTNWMKQNPITDHLRYRNATMETLRIEFQKEFFSQISTREEFSIKFLLYVNNIYLFLRHKRRSLEIDHEVIKNLARIKESVIKNRKLEQIESRLNQIIFQTGQSIRATTNQPPPTIISSNTCSKFRH</sequence>
<dbReference type="InterPro" id="IPR027417">
    <property type="entry name" value="P-loop_NTPase"/>
</dbReference>
<keyword evidence="4" id="KW-0378">Hydrolase</keyword>
<feature type="compositionally biased region" description="Acidic residues" evidence="9">
    <location>
        <begin position="161"/>
        <end position="172"/>
    </location>
</feature>
<keyword evidence="6" id="KW-0067">ATP-binding</keyword>
<feature type="compositionally biased region" description="Basic and acidic residues" evidence="9">
    <location>
        <begin position="294"/>
        <end position="307"/>
    </location>
</feature>
<feature type="compositionally biased region" description="Basic and acidic residues" evidence="9">
    <location>
        <begin position="519"/>
        <end position="530"/>
    </location>
</feature>
<feature type="compositionally biased region" description="Basic and acidic residues" evidence="9">
    <location>
        <begin position="342"/>
        <end position="359"/>
    </location>
</feature>
<reference evidence="12 13" key="2">
    <citation type="journal article" date="2022" name="Mol. Biol. Evol.">
        <title>Comparative Genomics Reveals Insights into the Divergent Evolution of Astigmatic Mites and Household Pest Adaptations.</title>
        <authorList>
            <person name="Xiong Q."/>
            <person name="Wan A.T."/>
            <person name="Liu X."/>
            <person name="Fung C.S."/>
            <person name="Xiao X."/>
            <person name="Malainual N."/>
            <person name="Hou J."/>
            <person name="Wang L."/>
            <person name="Wang M."/>
            <person name="Yang K.Y."/>
            <person name="Cui Y."/>
            <person name="Leung E.L."/>
            <person name="Nong W."/>
            <person name="Shin S.K."/>
            <person name="Au S.W."/>
            <person name="Jeong K.Y."/>
            <person name="Chew F.T."/>
            <person name="Hui J.H."/>
            <person name="Leung T.F."/>
            <person name="Tungtrongchitr A."/>
            <person name="Zhong N."/>
            <person name="Liu Z."/>
            <person name="Tsui S.K."/>
        </authorList>
    </citation>
    <scope>NUCLEOTIDE SEQUENCE [LARGE SCALE GENOMIC DNA]</scope>
    <source>
        <strain evidence="12">Derp</strain>
    </source>
</reference>
<keyword evidence="7" id="KW-0238">DNA-binding</keyword>
<evidence type="ECO:0000313" key="12">
    <source>
        <dbReference type="EMBL" id="KAH9421726.1"/>
    </source>
</evidence>
<protein>
    <recommendedName>
        <fullName evidence="14">Transcriptional regulator ATRX homolog</fullName>
    </recommendedName>
</protein>
<feature type="compositionally biased region" description="Polar residues" evidence="9">
    <location>
        <begin position="129"/>
        <end position="140"/>
    </location>
</feature>
<dbReference type="InterPro" id="IPR001650">
    <property type="entry name" value="Helicase_C-like"/>
</dbReference>